<gene>
    <name evidence="1" type="ORF">CCMSSC00406_0008506</name>
</gene>
<evidence type="ECO:0000313" key="1">
    <source>
        <dbReference type="EMBL" id="KAG9223623.1"/>
    </source>
</evidence>
<evidence type="ECO:0000313" key="2">
    <source>
        <dbReference type="Proteomes" id="UP000824881"/>
    </source>
</evidence>
<reference evidence="1 2" key="1">
    <citation type="journal article" date="2021" name="Appl. Environ. Microbiol.">
        <title>Genetic linkage and physical mapping for an oyster mushroom Pleurotus cornucopiae and QTL analysis for the trait cap color.</title>
        <authorList>
            <person name="Zhang Y."/>
            <person name="Gao W."/>
            <person name="Sonnenberg A."/>
            <person name="Chen Q."/>
            <person name="Zhang J."/>
            <person name="Huang C."/>
        </authorList>
    </citation>
    <scope>NUCLEOTIDE SEQUENCE [LARGE SCALE GENOMIC DNA]</scope>
    <source>
        <strain evidence="1">CCMSSC00406</strain>
    </source>
</reference>
<comment type="caution">
    <text evidence="1">The sequence shown here is derived from an EMBL/GenBank/DDBJ whole genome shotgun (WGS) entry which is preliminary data.</text>
</comment>
<sequence length="132" mass="14970">MWIMGVWEPYQDAVEFVAGANFSMTDDEFAPFFETVIRYLGGLLSAYALSGEEVFLSRADDLGRMLLPAFDTPSGFPMYAVNTISGKTRPGWTGKALWAECLSNQVEFKYLAHLTGRPDFYHKVFAFHWFTS</sequence>
<keyword evidence="2" id="KW-1185">Reference proteome</keyword>
<accession>A0ACB7J182</accession>
<protein>
    <submittedName>
        <fullName evidence="1">Uncharacterized protein</fullName>
    </submittedName>
</protein>
<organism evidence="1 2">
    <name type="scientific">Pleurotus cornucopiae</name>
    <name type="common">Cornucopia mushroom</name>
    <dbReference type="NCBI Taxonomy" id="5321"/>
    <lineage>
        <taxon>Eukaryota</taxon>
        <taxon>Fungi</taxon>
        <taxon>Dikarya</taxon>
        <taxon>Basidiomycota</taxon>
        <taxon>Agaricomycotina</taxon>
        <taxon>Agaricomycetes</taxon>
        <taxon>Agaricomycetidae</taxon>
        <taxon>Agaricales</taxon>
        <taxon>Pleurotineae</taxon>
        <taxon>Pleurotaceae</taxon>
        <taxon>Pleurotus</taxon>
    </lineage>
</organism>
<dbReference type="Proteomes" id="UP000824881">
    <property type="component" value="Unassembled WGS sequence"/>
</dbReference>
<name>A0ACB7J182_PLECO</name>
<dbReference type="EMBL" id="WQMT02000004">
    <property type="protein sequence ID" value="KAG9223623.1"/>
    <property type="molecule type" value="Genomic_DNA"/>
</dbReference>
<proteinExistence type="predicted"/>